<feature type="transmembrane region" description="Helical" evidence="1">
    <location>
        <begin position="280"/>
        <end position="298"/>
    </location>
</feature>
<evidence type="ECO:0000256" key="1">
    <source>
        <dbReference type="SAM" id="Phobius"/>
    </source>
</evidence>
<feature type="transmembrane region" description="Helical" evidence="1">
    <location>
        <begin position="47"/>
        <end position="68"/>
    </location>
</feature>
<dbReference type="AlphaFoldDB" id="A0A6L3GMJ5"/>
<keyword evidence="1" id="KW-0812">Transmembrane</keyword>
<feature type="transmembrane region" description="Helical" evidence="1">
    <location>
        <begin position="149"/>
        <end position="168"/>
    </location>
</feature>
<feature type="transmembrane region" description="Helical" evidence="1">
    <location>
        <begin position="74"/>
        <end position="90"/>
    </location>
</feature>
<feature type="transmembrane region" description="Helical" evidence="1">
    <location>
        <begin position="197"/>
        <end position="216"/>
    </location>
</feature>
<protein>
    <submittedName>
        <fullName evidence="2">EpsG family protein</fullName>
    </submittedName>
</protein>
<proteinExistence type="predicted"/>
<dbReference type="Proteomes" id="UP000479773">
    <property type="component" value="Unassembled WGS sequence"/>
</dbReference>
<dbReference type="Pfam" id="PF14897">
    <property type="entry name" value="EpsG"/>
    <property type="match status" value="1"/>
</dbReference>
<sequence>MMTLFVGSQDGIGNDHANYIAQIKSPWATPQEPFTLFIFYIIRSCDLSVYVFFYIYAFLTYYFLYKVILLSDKSIRFIIVMMILQSLLFFQSFNLIRQILACAIFLYGISLILNNKKGYWFLLLACLVHYSAFFGLLIVWIASKIRVSTVMLIVYIMSLALLYTGGFIGDFISKYEFLIRMTYYGYYLDSSLINDDVAANFGVVYKITFILCLVVYTKRKFFKSNGQILLFNLFFVGQILYNLSSANITIQRATYFPYFSMILVIPLLAKCFSPYWNSRLALVLYSLYFLFISASLASQDCPYVPYKNIIWN</sequence>
<gene>
    <name evidence="2" type="ORF">F3B44_23340</name>
</gene>
<comment type="caution">
    <text evidence="2">The sequence shown here is derived from an EMBL/GenBank/DDBJ whole genome shotgun (WGS) entry which is preliminary data.</text>
</comment>
<feature type="transmembrane region" description="Helical" evidence="1">
    <location>
        <begin position="228"/>
        <end position="249"/>
    </location>
</feature>
<name>A0A6L3GMJ5_BACFG</name>
<organism evidence="2 3">
    <name type="scientific">Bacteroides fragilis</name>
    <dbReference type="NCBI Taxonomy" id="817"/>
    <lineage>
        <taxon>Bacteria</taxon>
        <taxon>Pseudomonadati</taxon>
        <taxon>Bacteroidota</taxon>
        <taxon>Bacteroidia</taxon>
        <taxon>Bacteroidales</taxon>
        <taxon>Bacteroidaceae</taxon>
        <taxon>Bacteroides</taxon>
    </lineage>
</organism>
<evidence type="ECO:0000313" key="3">
    <source>
        <dbReference type="Proteomes" id="UP000479773"/>
    </source>
</evidence>
<evidence type="ECO:0000313" key="2">
    <source>
        <dbReference type="EMBL" id="KAA4747195.1"/>
    </source>
</evidence>
<feature type="transmembrane region" description="Helical" evidence="1">
    <location>
        <begin position="255"/>
        <end position="273"/>
    </location>
</feature>
<keyword evidence="1" id="KW-1133">Transmembrane helix</keyword>
<reference evidence="2 3" key="1">
    <citation type="journal article" date="2019" name="Nat. Med.">
        <title>A library of human gut bacterial isolates paired with longitudinal multiomics data enables mechanistic microbiome research.</title>
        <authorList>
            <person name="Poyet M."/>
            <person name="Groussin M."/>
            <person name="Gibbons S.M."/>
            <person name="Avila-Pacheco J."/>
            <person name="Jiang X."/>
            <person name="Kearney S.M."/>
            <person name="Perrotta A.R."/>
            <person name="Berdy B."/>
            <person name="Zhao S."/>
            <person name="Lieberman T.D."/>
            <person name="Swanson P.K."/>
            <person name="Smith M."/>
            <person name="Roesemann S."/>
            <person name="Alexander J.E."/>
            <person name="Rich S.A."/>
            <person name="Livny J."/>
            <person name="Vlamakis H."/>
            <person name="Clish C."/>
            <person name="Bullock K."/>
            <person name="Deik A."/>
            <person name="Scott J."/>
            <person name="Pierce K.A."/>
            <person name="Xavier R.J."/>
            <person name="Alm E.J."/>
        </authorList>
    </citation>
    <scope>NUCLEOTIDE SEQUENCE [LARGE SCALE GENOMIC DNA]</scope>
    <source>
        <strain evidence="2 3">BIOML-A106</strain>
    </source>
</reference>
<keyword evidence="1" id="KW-0472">Membrane</keyword>
<dbReference type="EMBL" id="VWEQ01000044">
    <property type="protein sequence ID" value="KAA4747195.1"/>
    <property type="molecule type" value="Genomic_DNA"/>
</dbReference>
<dbReference type="InterPro" id="IPR049458">
    <property type="entry name" value="EpsG-like"/>
</dbReference>
<accession>A0A6L3GMJ5</accession>
<feature type="transmembrane region" description="Helical" evidence="1">
    <location>
        <begin position="119"/>
        <end position="142"/>
    </location>
</feature>